<dbReference type="EMBL" id="OIVN01006125">
    <property type="protein sequence ID" value="SPD25612.1"/>
    <property type="molecule type" value="Genomic_DNA"/>
</dbReference>
<dbReference type="SUPFAM" id="SSF52058">
    <property type="entry name" value="L domain-like"/>
    <property type="match status" value="1"/>
</dbReference>
<keyword evidence="3" id="KW-0134">Cell wall</keyword>
<keyword evidence="6" id="KW-0677">Repeat</keyword>
<evidence type="ECO:0000256" key="6">
    <source>
        <dbReference type="ARBA" id="ARBA00022737"/>
    </source>
</evidence>
<dbReference type="FunFam" id="3.80.10.10:FF:000400">
    <property type="entry name" value="Nuclear pore complex protein NUP107"/>
    <property type="match status" value="1"/>
</dbReference>
<evidence type="ECO:0000313" key="9">
    <source>
        <dbReference type="EMBL" id="SPD25612.1"/>
    </source>
</evidence>
<accession>A0A2N9IL77</accession>
<evidence type="ECO:0000256" key="5">
    <source>
        <dbReference type="ARBA" id="ARBA00022729"/>
    </source>
</evidence>
<comment type="subcellular location">
    <subcellularLocation>
        <location evidence="2">Membrane</location>
        <topology evidence="2">Single-pass type I membrane protein</topology>
    </subcellularLocation>
    <subcellularLocation>
        <location evidence="1">Secreted</location>
        <location evidence="1">Cell wall</location>
    </subcellularLocation>
</comment>
<dbReference type="PANTHER" id="PTHR48006">
    <property type="entry name" value="LEUCINE-RICH REPEAT-CONTAINING PROTEIN DDB_G0281931-RELATED"/>
    <property type="match status" value="1"/>
</dbReference>
<evidence type="ECO:0000256" key="8">
    <source>
        <dbReference type="ARBA" id="ARBA00038043"/>
    </source>
</evidence>
<name>A0A2N9IL77_FAGSY</name>
<evidence type="ECO:0000256" key="7">
    <source>
        <dbReference type="ARBA" id="ARBA00023136"/>
    </source>
</evidence>
<dbReference type="AlphaFoldDB" id="A0A2N9IL77"/>
<dbReference type="InterPro" id="IPR051824">
    <property type="entry name" value="LRR_Rcpt-Like_S/T_Kinase"/>
</dbReference>
<evidence type="ECO:0000256" key="4">
    <source>
        <dbReference type="ARBA" id="ARBA00022614"/>
    </source>
</evidence>
<dbReference type="GO" id="GO:0016020">
    <property type="term" value="C:membrane"/>
    <property type="evidence" value="ECO:0007669"/>
    <property type="project" value="UniProtKB-SubCell"/>
</dbReference>
<sequence length="311" mass="33650">MKPPPTTMEVNRSKLEAGDSKVVFVVVFGILVLNCFTEFGTDAQTQTLAPDEVKALEAINSSLKGLNWKINGNFCSEVRSFTKSTVDDSVSNVTCLKINGNFCSEVTSFTKSTVVDGLISNVTCNCNGTFCSITNIVLKRLNLTGVLPAEFGNLPNLRELDLTFNYISGSIPTSFSQLPLVILSLSGNRLNGTIPNEIGEIGSLEKLVLEANELGGPLPESLGNLTNLKRLVLNANNFTGEIPKTFGKLKNLTEFRIDGTMISGTIPDFIGNWAKLQKLMISDLKGSSIGFPNLQGFDKLGIFDAKKLLNQ</sequence>
<protein>
    <recommendedName>
        <fullName evidence="10">Leucine-rich repeat-containing N-terminal plant-type domain-containing protein</fullName>
    </recommendedName>
</protein>
<evidence type="ECO:0008006" key="10">
    <source>
        <dbReference type="Google" id="ProtNLM"/>
    </source>
</evidence>
<dbReference type="Gene3D" id="3.80.10.10">
    <property type="entry name" value="Ribonuclease Inhibitor"/>
    <property type="match status" value="1"/>
</dbReference>
<keyword evidence="5" id="KW-0732">Signal</keyword>
<dbReference type="Pfam" id="PF13855">
    <property type="entry name" value="LRR_8"/>
    <property type="match status" value="2"/>
</dbReference>
<comment type="similarity">
    <text evidence="8">Belongs to the polygalacturonase-inhibiting protein family.</text>
</comment>
<dbReference type="InterPro" id="IPR001611">
    <property type="entry name" value="Leu-rich_rpt"/>
</dbReference>
<keyword evidence="7" id="KW-0472">Membrane</keyword>
<keyword evidence="4" id="KW-0433">Leucine-rich repeat</keyword>
<keyword evidence="3" id="KW-0964">Secreted</keyword>
<organism evidence="9">
    <name type="scientific">Fagus sylvatica</name>
    <name type="common">Beechnut</name>
    <dbReference type="NCBI Taxonomy" id="28930"/>
    <lineage>
        <taxon>Eukaryota</taxon>
        <taxon>Viridiplantae</taxon>
        <taxon>Streptophyta</taxon>
        <taxon>Embryophyta</taxon>
        <taxon>Tracheophyta</taxon>
        <taxon>Spermatophyta</taxon>
        <taxon>Magnoliopsida</taxon>
        <taxon>eudicotyledons</taxon>
        <taxon>Gunneridae</taxon>
        <taxon>Pentapetalae</taxon>
        <taxon>rosids</taxon>
        <taxon>fabids</taxon>
        <taxon>Fagales</taxon>
        <taxon>Fagaceae</taxon>
        <taxon>Fagus</taxon>
    </lineage>
</organism>
<proteinExistence type="inferred from homology"/>
<evidence type="ECO:0000256" key="2">
    <source>
        <dbReference type="ARBA" id="ARBA00004479"/>
    </source>
</evidence>
<dbReference type="PANTHER" id="PTHR48006:SF60">
    <property type="entry name" value="PROTEIN KINASE DOMAIN-CONTAINING PROTEIN"/>
    <property type="match status" value="1"/>
</dbReference>
<evidence type="ECO:0000256" key="1">
    <source>
        <dbReference type="ARBA" id="ARBA00004191"/>
    </source>
</evidence>
<evidence type="ECO:0000256" key="3">
    <source>
        <dbReference type="ARBA" id="ARBA00022512"/>
    </source>
</evidence>
<dbReference type="InterPro" id="IPR032675">
    <property type="entry name" value="LRR_dom_sf"/>
</dbReference>
<gene>
    <name evidence="9" type="ORF">FSB_LOCUS53494</name>
</gene>
<reference evidence="9" key="1">
    <citation type="submission" date="2018-02" db="EMBL/GenBank/DDBJ databases">
        <authorList>
            <person name="Cohen D.B."/>
            <person name="Kent A.D."/>
        </authorList>
    </citation>
    <scope>NUCLEOTIDE SEQUENCE</scope>
</reference>